<keyword evidence="3 5" id="KW-0521">NADP</keyword>
<dbReference type="CDD" id="cd23934">
    <property type="entry name" value="AGPR_1_C"/>
    <property type="match status" value="1"/>
</dbReference>
<evidence type="ECO:0000313" key="8">
    <source>
        <dbReference type="Proteomes" id="UP001199314"/>
    </source>
</evidence>
<dbReference type="EMBL" id="JAIQZE010000004">
    <property type="protein sequence ID" value="MBZ9778390.1"/>
    <property type="molecule type" value="Genomic_DNA"/>
</dbReference>
<dbReference type="PANTHER" id="PTHR32338">
    <property type="entry name" value="N-ACETYL-GAMMA-GLUTAMYL-PHOSPHATE REDUCTASE, CHLOROPLASTIC-RELATED-RELATED"/>
    <property type="match status" value="1"/>
</dbReference>
<proteinExistence type="inferred from homology"/>
<comment type="subcellular location">
    <subcellularLocation>
        <location evidence="5">Cytoplasm</location>
    </subcellularLocation>
</comment>
<keyword evidence="1 5" id="KW-0055">Arginine biosynthesis</keyword>
<feature type="domain" description="Semialdehyde dehydrogenase NAD-binding" evidence="6">
    <location>
        <begin position="3"/>
        <end position="127"/>
    </location>
</feature>
<comment type="caution">
    <text evidence="7">The sequence shown here is derived from an EMBL/GenBank/DDBJ whole genome shotgun (WGS) entry which is preliminary data.</text>
</comment>
<organism evidence="7 8">
    <name type="scientific">Psychroflexus longus</name>
    <dbReference type="NCBI Taxonomy" id="2873596"/>
    <lineage>
        <taxon>Bacteria</taxon>
        <taxon>Pseudomonadati</taxon>
        <taxon>Bacteroidota</taxon>
        <taxon>Flavobacteriia</taxon>
        <taxon>Flavobacteriales</taxon>
        <taxon>Flavobacteriaceae</taxon>
        <taxon>Psychroflexus</taxon>
    </lineage>
</organism>
<dbReference type="GO" id="GO:0003942">
    <property type="term" value="F:N-acetyl-gamma-glutamyl-phosphate reductase activity"/>
    <property type="evidence" value="ECO:0007669"/>
    <property type="project" value="UniProtKB-EC"/>
</dbReference>
<evidence type="ECO:0000256" key="4">
    <source>
        <dbReference type="ARBA" id="ARBA00023002"/>
    </source>
</evidence>
<dbReference type="SUPFAM" id="SSF51735">
    <property type="entry name" value="NAD(P)-binding Rossmann-fold domains"/>
    <property type="match status" value="1"/>
</dbReference>
<keyword evidence="4 5" id="KW-0560">Oxidoreductase</keyword>
<dbReference type="SUPFAM" id="SSF55347">
    <property type="entry name" value="Glyceraldehyde-3-phosphate dehydrogenase-like, C-terminal domain"/>
    <property type="match status" value="1"/>
</dbReference>
<evidence type="ECO:0000313" key="7">
    <source>
        <dbReference type="EMBL" id="MBZ9778390.1"/>
    </source>
</evidence>
<evidence type="ECO:0000256" key="3">
    <source>
        <dbReference type="ARBA" id="ARBA00022857"/>
    </source>
</evidence>
<comment type="pathway">
    <text evidence="5">Amino-acid biosynthesis; L-arginine biosynthesis; N(2)-acetyl-L-ornithine from L-glutamate: step 3/4.</text>
</comment>
<dbReference type="SMART" id="SM00859">
    <property type="entry name" value="Semialdhyde_dh"/>
    <property type="match status" value="1"/>
</dbReference>
<keyword evidence="2 5" id="KW-0028">Amino-acid biosynthesis</keyword>
<dbReference type="RefSeq" id="WP_224460745.1">
    <property type="nucleotide sequence ID" value="NZ_JAIQZE010000004.1"/>
</dbReference>
<dbReference type="InterPro" id="IPR050085">
    <property type="entry name" value="AGPR"/>
</dbReference>
<dbReference type="NCBIfam" id="TIGR01850">
    <property type="entry name" value="argC"/>
    <property type="match status" value="1"/>
</dbReference>
<dbReference type="Proteomes" id="UP001199314">
    <property type="component" value="Unassembled WGS sequence"/>
</dbReference>
<dbReference type="EC" id="1.2.1.38" evidence="5"/>
<evidence type="ECO:0000259" key="6">
    <source>
        <dbReference type="SMART" id="SM00859"/>
    </source>
</evidence>
<protein>
    <recommendedName>
        <fullName evidence="5">N-acetyl-gamma-glutamyl-phosphate reductase</fullName>
        <shortName evidence="5">AGPR</shortName>
        <ecNumber evidence="5">1.2.1.38</ecNumber>
    </recommendedName>
    <alternativeName>
        <fullName evidence="5">N-acetyl-glutamate semialdehyde dehydrogenase</fullName>
        <shortName evidence="5">NAGSA dehydrogenase</shortName>
    </alternativeName>
</protein>
<sequence>MIQVGIIGGAGYTAGELIRLLLNHPQAHLDFIFSTSNAGNFVHQVHQDLVGTTDLKFSSEINSEIDVVFLCLGHGNSKAFLEKNKFSDQTKIIDLSNDFRLKTSAKFQGKTFVYGLPEVNKTAIKSANFIANPGCFASAIQLALLPLAKAHLLQKDVHVNAVTGATGAGTSPSATTHFAWRDNNFSSYKVFSHQHLDEISEILIALQSQFNHDINFIPNRGNFSRGIFASCYTHFEGTLQEAKMIYEKFYDDACFTIVLDQEIHLKQVVNTNNCLLHLQKHKDKLLITSVLDNLLKGASGQAIQNMNLMFGLDEAMGLKLKANYF</sequence>
<comment type="similarity">
    <text evidence="5">Belongs to the NAGSA dehydrogenase family. Type 1 subfamily.</text>
</comment>
<feature type="active site" evidence="5">
    <location>
        <position position="135"/>
    </location>
</feature>
<dbReference type="PANTHER" id="PTHR32338:SF10">
    <property type="entry name" value="N-ACETYL-GAMMA-GLUTAMYL-PHOSPHATE REDUCTASE, CHLOROPLASTIC-RELATED"/>
    <property type="match status" value="1"/>
</dbReference>
<evidence type="ECO:0000256" key="1">
    <source>
        <dbReference type="ARBA" id="ARBA00022571"/>
    </source>
</evidence>
<dbReference type="Pfam" id="PF01118">
    <property type="entry name" value="Semialdhyde_dh"/>
    <property type="match status" value="1"/>
</dbReference>
<evidence type="ECO:0000256" key="2">
    <source>
        <dbReference type="ARBA" id="ARBA00022605"/>
    </source>
</evidence>
<reference evidence="8" key="1">
    <citation type="submission" date="2023-07" db="EMBL/GenBank/DDBJ databases">
        <title>Novel species isolated from saline lakes on Tibetan Plateau.</title>
        <authorList>
            <person name="Lu H."/>
        </authorList>
    </citation>
    <scope>NUCLEOTIDE SEQUENCE [LARGE SCALE GENOMIC DNA]</scope>
    <source>
        <strain evidence="8">CAK8W</strain>
    </source>
</reference>
<name>A0ABS7XI38_9FLAO</name>
<accession>A0ABS7XI38</accession>
<keyword evidence="5" id="KW-0963">Cytoplasm</keyword>
<comment type="catalytic activity">
    <reaction evidence="5">
        <text>N-acetyl-L-glutamate 5-semialdehyde + phosphate + NADP(+) = N-acetyl-L-glutamyl 5-phosphate + NADPH + H(+)</text>
        <dbReference type="Rhea" id="RHEA:21588"/>
        <dbReference type="ChEBI" id="CHEBI:15378"/>
        <dbReference type="ChEBI" id="CHEBI:29123"/>
        <dbReference type="ChEBI" id="CHEBI:43474"/>
        <dbReference type="ChEBI" id="CHEBI:57783"/>
        <dbReference type="ChEBI" id="CHEBI:57936"/>
        <dbReference type="ChEBI" id="CHEBI:58349"/>
        <dbReference type="EC" id="1.2.1.38"/>
    </reaction>
</comment>
<dbReference type="InterPro" id="IPR000534">
    <property type="entry name" value="Semialdehyde_DH_NAD-bd"/>
</dbReference>
<evidence type="ECO:0000256" key="5">
    <source>
        <dbReference type="HAMAP-Rule" id="MF_00150"/>
    </source>
</evidence>
<dbReference type="Gene3D" id="3.40.50.720">
    <property type="entry name" value="NAD(P)-binding Rossmann-like Domain"/>
    <property type="match status" value="1"/>
</dbReference>
<dbReference type="InterPro" id="IPR000706">
    <property type="entry name" value="AGPR_type-1"/>
</dbReference>
<dbReference type="InterPro" id="IPR036291">
    <property type="entry name" value="NAD(P)-bd_dom_sf"/>
</dbReference>
<gene>
    <name evidence="5 7" type="primary">argC</name>
    <name evidence="7" type="ORF">LB452_05580</name>
</gene>
<dbReference type="CDD" id="cd17895">
    <property type="entry name" value="AGPR_1_N"/>
    <property type="match status" value="1"/>
</dbReference>
<keyword evidence="8" id="KW-1185">Reference proteome</keyword>
<dbReference type="Pfam" id="PF22698">
    <property type="entry name" value="Semialdhyde_dhC_1"/>
    <property type="match status" value="1"/>
</dbReference>
<dbReference type="InterPro" id="IPR058924">
    <property type="entry name" value="AGPR_dimerisation_dom"/>
</dbReference>
<dbReference type="HAMAP" id="MF_00150">
    <property type="entry name" value="ArgC_type1"/>
    <property type="match status" value="1"/>
</dbReference>
<dbReference type="Gene3D" id="3.30.360.10">
    <property type="entry name" value="Dihydrodipicolinate Reductase, domain 2"/>
    <property type="match status" value="1"/>
</dbReference>
<comment type="function">
    <text evidence="5">Catalyzes the NADPH-dependent reduction of N-acetyl-5-glutamyl phosphate to yield N-acetyl-L-glutamate 5-semialdehyde.</text>
</comment>